<comment type="similarity">
    <text evidence="2 9">Belongs to the uroporphyrinogen-III synthase family.</text>
</comment>
<evidence type="ECO:0000256" key="5">
    <source>
        <dbReference type="ARBA" id="ARBA00023244"/>
    </source>
</evidence>
<dbReference type="Gene3D" id="3.40.50.10090">
    <property type="match status" value="2"/>
</dbReference>
<evidence type="ECO:0000256" key="4">
    <source>
        <dbReference type="ARBA" id="ARBA00023239"/>
    </source>
</evidence>
<dbReference type="PANTHER" id="PTHR38042">
    <property type="entry name" value="UROPORPHYRINOGEN-III SYNTHASE, CHLOROPLASTIC"/>
    <property type="match status" value="1"/>
</dbReference>
<gene>
    <name evidence="11" type="ORF">H9632_03515</name>
</gene>
<keyword evidence="5 9" id="KW-0627">Porphyrin biosynthesis</keyword>
<dbReference type="EMBL" id="JACSPW010000002">
    <property type="protein sequence ID" value="MBD8032124.1"/>
    <property type="molecule type" value="Genomic_DNA"/>
</dbReference>
<sequence length="247" mass="27700">MPSNALSGKTIIITGSAVVRSVQQLIEQHGGEVYNYPLIETAEIVSDEDKMFADNFDSYQWLIFTSQNAVASFINKCERNRMKVPSSIKVAAVGEKTAALLQQHGYPIHFMPTIYSADVFVKEFVMEPTERALFIRGSMAKSTIHDGTGADEWTVYETRPCTTYLQELEQCILEHEEPIVIFASPSAVDIYAEHIVPNVDWQYVKFGSIGHVTTSALAKYGVKPIVQPKIYTMQAVIEQLILEEQTK</sequence>
<dbReference type="InterPro" id="IPR003754">
    <property type="entry name" value="4pyrrol_synth_uPrphyn_synth"/>
</dbReference>
<evidence type="ECO:0000313" key="12">
    <source>
        <dbReference type="Proteomes" id="UP000600565"/>
    </source>
</evidence>
<feature type="domain" description="Tetrapyrrole biosynthesis uroporphyrinogen III synthase" evidence="10">
    <location>
        <begin position="22"/>
        <end position="237"/>
    </location>
</feature>
<dbReference type="PANTHER" id="PTHR38042:SF1">
    <property type="entry name" value="UROPORPHYRINOGEN-III SYNTHASE, CHLOROPLASTIC"/>
    <property type="match status" value="1"/>
</dbReference>
<proteinExistence type="inferred from homology"/>
<evidence type="ECO:0000256" key="6">
    <source>
        <dbReference type="ARBA" id="ARBA00037589"/>
    </source>
</evidence>
<keyword evidence="4 9" id="KW-0456">Lyase</keyword>
<evidence type="ECO:0000313" key="11">
    <source>
        <dbReference type="EMBL" id="MBD8032124.1"/>
    </source>
</evidence>
<comment type="function">
    <text evidence="6 9">Catalyzes cyclization of the linear tetrapyrrole, hydroxymethylbilane, to the macrocyclic uroporphyrinogen III.</text>
</comment>
<keyword evidence="12" id="KW-1185">Reference proteome</keyword>
<evidence type="ECO:0000256" key="1">
    <source>
        <dbReference type="ARBA" id="ARBA00004772"/>
    </source>
</evidence>
<dbReference type="InterPro" id="IPR036108">
    <property type="entry name" value="4pyrrol_syn_uPrphyn_synt_sf"/>
</dbReference>
<dbReference type="SUPFAM" id="SSF69618">
    <property type="entry name" value="HemD-like"/>
    <property type="match status" value="1"/>
</dbReference>
<evidence type="ECO:0000256" key="7">
    <source>
        <dbReference type="ARBA" id="ARBA00040167"/>
    </source>
</evidence>
<organism evidence="11 12">
    <name type="scientific">Solibacillus merdavium</name>
    <dbReference type="NCBI Taxonomy" id="2762218"/>
    <lineage>
        <taxon>Bacteria</taxon>
        <taxon>Bacillati</taxon>
        <taxon>Bacillota</taxon>
        <taxon>Bacilli</taxon>
        <taxon>Bacillales</taxon>
        <taxon>Caryophanaceae</taxon>
        <taxon>Solibacillus</taxon>
    </lineage>
</organism>
<comment type="catalytic activity">
    <reaction evidence="8 9">
        <text>hydroxymethylbilane = uroporphyrinogen III + H2O</text>
        <dbReference type="Rhea" id="RHEA:18965"/>
        <dbReference type="ChEBI" id="CHEBI:15377"/>
        <dbReference type="ChEBI" id="CHEBI:57308"/>
        <dbReference type="ChEBI" id="CHEBI:57845"/>
        <dbReference type="EC" id="4.2.1.75"/>
    </reaction>
</comment>
<dbReference type="Proteomes" id="UP000600565">
    <property type="component" value="Unassembled WGS sequence"/>
</dbReference>
<evidence type="ECO:0000259" key="10">
    <source>
        <dbReference type="Pfam" id="PF02602"/>
    </source>
</evidence>
<protein>
    <recommendedName>
        <fullName evidence="7 9">Uroporphyrinogen-III synthase</fullName>
        <ecNumber evidence="3 9">4.2.1.75</ecNumber>
    </recommendedName>
</protein>
<evidence type="ECO:0000256" key="3">
    <source>
        <dbReference type="ARBA" id="ARBA00013109"/>
    </source>
</evidence>
<comment type="pathway">
    <text evidence="1 9">Porphyrin-containing compound metabolism; protoporphyrin-IX biosynthesis; coproporphyrinogen-III from 5-aminolevulinate: step 3/4.</text>
</comment>
<dbReference type="EC" id="4.2.1.75" evidence="3 9"/>
<dbReference type="InterPro" id="IPR039793">
    <property type="entry name" value="UROS/Hem4"/>
</dbReference>
<evidence type="ECO:0000256" key="8">
    <source>
        <dbReference type="ARBA" id="ARBA00048617"/>
    </source>
</evidence>
<reference evidence="11 12" key="1">
    <citation type="submission" date="2020-08" db="EMBL/GenBank/DDBJ databases">
        <title>A Genomic Blueprint of the Chicken Gut Microbiome.</title>
        <authorList>
            <person name="Gilroy R."/>
            <person name="Ravi A."/>
            <person name="Getino M."/>
            <person name="Pursley I."/>
            <person name="Horton D.L."/>
            <person name="Alikhan N.-F."/>
            <person name="Baker D."/>
            <person name="Gharbi K."/>
            <person name="Hall N."/>
            <person name="Watson M."/>
            <person name="Adriaenssens E.M."/>
            <person name="Foster-Nyarko E."/>
            <person name="Jarju S."/>
            <person name="Secka A."/>
            <person name="Antonio M."/>
            <person name="Oren A."/>
            <person name="Chaudhuri R."/>
            <person name="La Ragione R.M."/>
            <person name="Hildebrand F."/>
            <person name="Pallen M.J."/>
        </authorList>
    </citation>
    <scope>NUCLEOTIDE SEQUENCE [LARGE SCALE GENOMIC DNA]</scope>
    <source>
        <strain evidence="11 12">Sa1YVA6</strain>
    </source>
</reference>
<accession>A0ABR8XJM2</accession>
<dbReference type="Pfam" id="PF02602">
    <property type="entry name" value="HEM4"/>
    <property type="match status" value="1"/>
</dbReference>
<dbReference type="RefSeq" id="WP_191702732.1">
    <property type="nucleotide sequence ID" value="NZ_JACSPW010000002.1"/>
</dbReference>
<evidence type="ECO:0000256" key="9">
    <source>
        <dbReference type="RuleBase" id="RU366031"/>
    </source>
</evidence>
<name>A0ABR8XJM2_9BACL</name>
<dbReference type="CDD" id="cd06578">
    <property type="entry name" value="HemD"/>
    <property type="match status" value="1"/>
</dbReference>
<comment type="caution">
    <text evidence="11">The sequence shown here is derived from an EMBL/GenBank/DDBJ whole genome shotgun (WGS) entry which is preliminary data.</text>
</comment>
<evidence type="ECO:0000256" key="2">
    <source>
        <dbReference type="ARBA" id="ARBA00008133"/>
    </source>
</evidence>